<keyword evidence="1" id="KW-1133">Transmembrane helix</keyword>
<keyword evidence="3" id="KW-1185">Reference proteome</keyword>
<proteinExistence type="predicted"/>
<evidence type="ECO:0000313" key="2">
    <source>
        <dbReference type="EMBL" id="NMH99302.1"/>
    </source>
</evidence>
<gene>
    <name evidence="2" type="ORF">HF526_18585</name>
</gene>
<protein>
    <submittedName>
        <fullName evidence="2">Uncharacterized protein</fullName>
    </submittedName>
</protein>
<comment type="caution">
    <text evidence="2">The sequence shown here is derived from an EMBL/GenBank/DDBJ whole genome shotgun (WGS) entry which is preliminary data.</text>
</comment>
<name>A0ABX1SEJ5_9PSEU</name>
<feature type="transmembrane region" description="Helical" evidence="1">
    <location>
        <begin position="37"/>
        <end position="58"/>
    </location>
</feature>
<organism evidence="2 3">
    <name type="scientific">Pseudonocardia acidicola</name>
    <dbReference type="NCBI Taxonomy" id="2724939"/>
    <lineage>
        <taxon>Bacteria</taxon>
        <taxon>Bacillati</taxon>
        <taxon>Actinomycetota</taxon>
        <taxon>Actinomycetes</taxon>
        <taxon>Pseudonocardiales</taxon>
        <taxon>Pseudonocardiaceae</taxon>
        <taxon>Pseudonocardia</taxon>
    </lineage>
</organism>
<evidence type="ECO:0000313" key="3">
    <source>
        <dbReference type="Proteomes" id="UP000820669"/>
    </source>
</evidence>
<feature type="transmembrane region" description="Helical" evidence="1">
    <location>
        <begin position="65"/>
        <end position="87"/>
    </location>
</feature>
<dbReference type="EMBL" id="JAAXLA010000034">
    <property type="protein sequence ID" value="NMH99302.1"/>
    <property type="molecule type" value="Genomic_DNA"/>
</dbReference>
<keyword evidence="1" id="KW-0472">Membrane</keyword>
<accession>A0ABX1SEJ5</accession>
<feature type="transmembrane region" description="Helical" evidence="1">
    <location>
        <begin position="102"/>
        <end position="119"/>
    </location>
</feature>
<sequence length="139" mass="14540">MRRTRLFVALGLVLFGITFLWFTPAFAGTPAPPVGPAWVVIRVLAPVTVLVFAAAGWAVYRALTWWRAVAIIGSILAAALMLVWWIAVSGVPGVPNVLTNLGLHWAGAMAVLVLALLAPGADRPLGAGRCAPPGPGPDR</sequence>
<dbReference type="RefSeq" id="WP_169382786.1">
    <property type="nucleotide sequence ID" value="NZ_JAAXLA010000034.1"/>
</dbReference>
<evidence type="ECO:0000256" key="1">
    <source>
        <dbReference type="SAM" id="Phobius"/>
    </source>
</evidence>
<reference evidence="2 3" key="1">
    <citation type="submission" date="2020-04" db="EMBL/GenBank/DDBJ databases">
        <authorList>
            <person name="Klaysubun C."/>
            <person name="Duangmal K."/>
            <person name="Lipun K."/>
        </authorList>
    </citation>
    <scope>NUCLEOTIDE SEQUENCE [LARGE SCALE GENOMIC DNA]</scope>
    <source>
        <strain evidence="2 3">K10HN5</strain>
    </source>
</reference>
<dbReference type="Proteomes" id="UP000820669">
    <property type="component" value="Unassembled WGS sequence"/>
</dbReference>
<keyword evidence="1" id="KW-0812">Transmembrane</keyword>